<dbReference type="GeneID" id="54351892"/>
<keyword evidence="1" id="KW-0863">Zinc-finger</keyword>
<evidence type="ECO:0000313" key="4">
    <source>
        <dbReference type="Proteomes" id="UP000800082"/>
    </source>
</evidence>
<dbReference type="Proteomes" id="UP000800082">
    <property type="component" value="Unassembled WGS sequence"/>
</dbReference>
<reference evidence="3" key="1">
    <citation type="journal article" date="2020" name="Stud. Mycol.">
        <title>101 Dothideomycetes genomes: a test case for predicting lifestyles and emergence of pathogens.</title>
        <authorList>
            <person name="Haridas S."/>
            <person name="Albert R."/>
            <person name="Binder M."/>
            <person name="Bloem J."/>
            <person name="Labutti K."/>
            <person name="Salamov A."/>
            <person name="Andreopoulos B."/>
            <person name="Baker S."/>
            <person name="Barry K."/>
            <person name="Bills G."/>
            <person name="Bluhm B."/>
            <person name="Cannon C."/>
            <person name="Castanera R."/>
            <person name="Culley D."/>
            <person name="Daum C."/>
            <person name="Ezra D."/>
            <person name="Gonzalez J."/>
            <person name="Henrissat B."/>
            <person name="Kuo A."/>
            <person name="Liang C."/>
            <person name="Lipzen A."/>
            <person name="Lutzoni F."/>
            <person name="Magnuson J."/>
            <person name="Mondo S."/>
            <person name="Nolan M."/>
            <person name="Ohm R."/>
            <person name="Pangilinan J."/>
            <person name="Park H.-J."/>
            <person name="Ramirez L."/>
            <person name="Alfaro M."/>
            <person name="Sun H."/>
            <person name="Tritt A."/>
            <person name="Yoshinaga Y."/>
            <person name="Zwiers L.-H."/>
            <person name="Turgeon B."/>
            <person name="Goodwin S."/>
            <person name="Spatafora J."/>
            <person name="Crous P."/>
            <person name="Grigoriev I."/>
        </authorList>
    </citation>
    <scope>NUCLEOTIDE SEQUENCE</scope>
    <source>
        <strain evidence="3">CBS 183.55</strain>
    </source>
</reference>
<dbReference type="EMBL" id="ML979006">
    <property type="protein sequence ID" value="KAF1923364.1"/>
    <property type="molecule type" value="Genomic_DNA"/>
</dbReference>
<keyword evidence="1" id="KW-0479">Metal-binding</keyword>
<evidence type="ECO:0000313" key="3">
    <source>
        <dbReference type="EMBL" id="KAF1923364.1"/>
    </source>
</evidence>
<dbReference type="PROSITE" id="PS50089">
    <property type="entry name" value="ZF_RING_2"/>
    <property type="match status" value="1"/>
</dbReference>
<dbReference type="GO" id="GO:0008270">
    <property type="term" value="F:zinc ion binding"/>
    <property type="evidence" value="ECO:0007669"/>
    <property type="project" value="UniProtKB-KW"/>
</dbReference>
<organism evidence="3 4">
    <name type="scientific">Didymella exigua CBS 183.55</name>
    <dbReference type="NCBI Taxonomy" id="1150837"/>
    <lineage>
        <taxon>Eukaryota</taxon>
        <taxon>Fungi</taxon>
        <taxon>Dikarya</taxon>
        <taxon>Ascomycota</taxon>
        <taxon>Pezizomycotina</taxon>
        <taxon>Dothideomycetes</taxon>
        <taxon>Pleosporomycetidae</taxon>
        <taxon>Pleosporales</taxon>
        <taxon>Pleosporineae</taxon>
        <taxon>Didymellaceae</taxon>
        <taxon>Didymella</taxon>
    </lineage>
</organism>
<accession>A0A6A5R8R6</accession>
<dbReference type="RefSeq" id="XP_033443617.1">
    <property type="nucleotide sequence ID" value="XM_033594224.1"/>
</dbReference>
<keyword evidence="4" id="KW-1185">Reference proteome</keyword>
<dbReference type="OrthoDB" id="3791947at2759"/>
<name>A0A6A5R8R6_9PLEO</name>
<dbReference type="SUPFAM" id="SSF57850">
    <property type="entry name" value="RING/U-box"/>
    <property type="match status" value="1"/>
</dbReference>
<feature type="domain" description="RING-type" evidence="2">
    <location>
        <begin position="36"/>
        <end position="99"/>
    </location>
</feature>
<proteinExistence type="predicted"/>
<protein>
    <recommendedName>
        <fullName evidence="2">RING-type domain-containing protein</fullName>
    </recommendedName>
</protein>
<keyword evidence="1" id="KW-0862">Zinc</keyword>
<sequence length="158" mass="17979">MPNLIPEFQIANFLANNTKPLELVELSSITDPETQCPICHNSFAGPPQDYVHPDLPGDEEEYAVQIDNRGECTHIFGRHCLEHHIRSGNPWSHVCPLCRTEWFPAPNAGRQDMLLNVERTLTALASIELVDEHAIQELEQVELALGRIRDSLYDSRWI</sequence>
<gene>
    <name evidence="3" type="ORF">M421DRAFT_425889</name>
</gene>
<evidence type="ECO:0000256" key="1">
    <source>
        <dbReference type="PROSITE-ProRule" id="PRU00175"/>
    </source>
</evidence>
<dbReference type="InterPro" id="IPR001841">
    <property type="entry name" value="Znf_RING"/>
</dbReference>
<evidence type="ECO:0000259" key="2">
    <source>
        <dbReference type="PROSITE" id="PS50089"/>
    </source>
</evidence>
<dbReference type="Gene3D" id="3.30.40.10">
    <property type="entry name" value="Zinc/RING finger domain, C3HC4 (zinc finger)"/>
    <property type="match status" value="1"/>
</dbReference>
<dbReference type="AlphaFoldDB" id="A0A6A5R8R6"/>
<dbReference type="InterPro" id="IPR013083">
    <property type="entry name" value="Znf_RING/FYVE/PHD"/>
</dbReference>